<evidence type="ECO:0008006" key="2">
    <source>
        <dbReference type="Google" id="ProtNLM"/>
    </source>
</evidence>
<dbReference type="AlphaFoldDB" id="A0A061QSN6"/>
<gene>
    <name evidence="1" type="ORF">TSPGSL018_26106</name>
</gene>
<protein>
    <recommendedName>
        <fullName evidence="2">Rho termination factor N-terminal domain-containing protein</fullName>
    </recommendedName>
</protein>
<evidence type="ECO:0000313" key="1">
    <source>
        <dbReference type="EMBL" id="JAC61489.1"/>
    </source>
</evidence>
<proteinExistence type="predicted"/>
<reference evidence="1" key="1">
    <citation type="submission" date="2014-05" db="EMBL/GenBank/DDBJ databases">
        <title>The transcriptome of the halophilic microalga Tetraselmis sp. GSL018 isolated from the Great Salt Lake, Utah.</title>
        <authorList>
            <person name="Jinkerson R.E."/>
            <person name="D'Adamo S."/>
            <person name="Posewitz M.C."/>
        </authorList>
    </citation>
    <scope>NUCLEOTIDE SEQUENCE</scope>
    <source>
        <strain evidence="1">GSL018</strain>
    </source>
</reference>
<sequence length="109" mass="11516">MALSQAKSWSEDSLKDLSRRELQKVAKNLGVRGNMKSTDIISEILATISGSTQGDTAGCGDFVSPGLTDTGNTFGNESAYSKLCLFNCSCTLSGLSVLAYEYLSFGALT</sequence>
<name>A0A061QSN6_9CHLO</name>
<organism evidence="1">
    <name type="scientific">Tetraselmis sp. GSL018</name>
    <dbReference type="NCBI Taxonomy" id="582737"/>
    <lineage>
        <taxon>Eukaryota</taxon>
        <taxon>Viridiplantae</taxon>
        <taxon>Chlorophyta</taxon>
        <taxon>core chlorophytes</taxon>
        <taxon>Chlorodendrophyceae</taxon>
        <taxon>Chlorodendrales</taxon>
        <taxon>Chlorodendraceae</taxon>
        <taxon>Tetraselmis</taxon>
    </lineage>
</organism>
<dbReference type="EMBL" id="GBEZ01025622">
    <property type="protein sequence ID" value="JAC61489.1"/>
    <property type="molecule type" value="Transcribed_RNA"/>
</dbReference>
<accession>A0A061QSN6</accession>